<organism evidence="1 2">
    <name type="scientific">Peronosclerospora sorghi</name>
    <dbReference type="NCBI Taxonomy" id="230839"/>
    <lineage>
        <taxon>Eukaryota</taxon>
        <taxon>Sar</taxon>
        <taxon>Stramenopiles</taxon>
        <taxon>Oomycota</taxon>
        <taxon>Peronosporomycetes</taxon>
        <taxon>Peronosporales</taxon>
        <taxon>Peronosporaceae</taxon>
        <taxon>Peronosclerospora</taxon>
    </lineage>
</organism>
<protein>
    <submittedName>
        <fullName evidence="1">Uncharacterized protein</fullName>
    </submittedName>
</protein>
<gene>
    <name evidence="1" type="ORF">PsorP6_000443</name>
</gene>
<reference evidence="1 2" key="1">
    <citation type="journal article" date="2022" name="bioRxiv">
        <title>The genome of the oomycete Peronosclerospora sorghi, a cosmopolitan pathogen of maize and sorghum, is inflated with dispersed pseudogenes.</title>
        <authorList>
            <person name="Fletcher K."/>
            <person name="Martin F."/>
            <person name="Isakeit T."/>
            <person name="Cavanaugh K."/>
            <person name="Magill C."/>
            <person name="Michelmore R."/>
        </authorList>
    </citation>
    <scope>NUCLEOTIDE SEQUENCE [LARGE SCALE GENOMIC DNA]</scope>
    <source>
        <strain evidence="1">P6</strain>
    </source>
</reference>
<comment type="caution">
    <text evidence="1">The sequence shown here is derived from an EMBL/GenBank/DDBJ whole genome shotgun (WGS) entry which is preliminary data.</text>
</comment>
<name>A0ACC0WVK9_9STRA</name>
<evidence type="ECO:0000313" key="2">
    <source>
        <dbReference type="Proteomes" id="UP001163321"/>
    </source>
</evidence>
<dbReference type="Proteomes" id="UP001163321">
    <property type="component" value="Chromosome 1"/>
</dbReference>
<sequence>MSRDMTPAERERTLEVVNKHFPHFSSRSKDATVEMVRYMGTYIITFLQSKSLEEVIQVVNRFRRKHLEKPERPAPEAARTATAPATHSVEVVKELKAELKLNFEAPEIELCNRQEFMELRQGKLDLQAYAQKTQYLLSNIVYDPVPPDMQVTGFMKGLNDGPVKQSLYRHPPETLRDAIDMSIREEFSMRSASSHAGYSRRAQQPFAFDMPQRHVNNQQSGRRSSHFVSRNSHPRQSMGGGSPEPMDLSVAVASNTKQPKFKKNIRCNRCAKMGHFAHECMAPRPVPRSQRTEPSAARRHQQGHHPVGAKNVEHQ</sequence>
<evidence type="ECO:0000313" key="1">
    <source>
        <dbReference type="EMBL" id="KAI9922814.1"/>
    </source>
</evidence>
<dbReference type="EMBL" id="CM047580">
    <property type="protein sequence ID" value="KAI9922814.1"/>
    <property type="molecule type" value="Genomic_DNA"/>
</dbReference>
<keyword evidence="2" id="KW-1185">Reference proteome</keyword>
<accession>A0ACC0WVK9</accession>
<proteinExistence type="predicted"/>